<sequence length="163" mass="17801">MVVIVMGVSGVGKTTVGSRLAAALGWRFLDADDFHPVGNVTKMAAGIPLTDEDRAPWLERLREVVRSALEAGEDVVLACSALKGVYRERLTVDAARQRWVYLHAPRELIAERLKRRSGHYMSPTLLESQLSALEVPRGALAVDVSTAEPDTVVATLLRELALQ</sequence>
<gene>
    <name evidence="10" type="ORF">F0U60_05430</name>
</gene>
<evidence type="ECO:0000256" key="8">
    <source>
        <dbReference type="ARBA" id="ARBA00048090"/>
    </source>
</evidence>
<dbReference type="InterPro" id="IPR006001">
    <property type="entry name" value="Therm_gnt_kin"/>
</dbReference>
<organism evidence="10 11">
    <name type="scientific">Archangium minus</name>
    <dbReference type="NCBI Taxonomy" id="83450"/>
    <lineage>
        <taxon>Bacteria</taxon>
        <taxon>Pseudomonadati</taxon>
        <taxon>Myxococcota</taxon>
        <taxon>Myxococcia</taxon>
        <taxon>Myxococcales</taxon>
        <taxon>Cystobacterineae</taxon>
        <taxon>Archangiaceae</taxon>
        <taxon>Archangium</taxon>
    </lineage>
</organism>
<proteinExistence type="inferred from homology"/>
<evidence type="ECO:0000256" key="2">
    <source>
        <dbReference type="ARBA" id="ARBA00008420"/>
    </source>
</evidence>
<dbReference type="CDD" id="cd02021">
    <property type="entry name" value="GntK"/>
    <property type="match status" value="1"/>
</dbReference>
<keyword evidence="7 9" id="KW-0067">ATP-binding</keyword>
<keyword evidence="11" id="KW-1185">Reference proteome</keyword>
<dbReference type="RefSeq" id="WP_395814892.1">
    <property type="nucleotide sequence ID" value="NZ_CP043494.1"/>
</dbReference>
<evidence type="ECO:0000256" key="9">
    <source>
        <dbReference type="RuleBase" id="RU363066"/>
    </source>
</evidence>
<evidence type="ECO:0000256" key="7">
    <source>
        <dbReference type="ARBA" id="ARBA00022840"/>
    </source>
</evidence>
<keyword evidence="4 9" id="KW-0808">Transferase</keyword>
<evidence type="ECO:0000256" key="4">
    <source>
        <dbReference type="ARBA" id="ARBA00022679"/>
    </source>
</evidence>
<dbReference type="Proteomes" id="UP001611383">
    <property type="component" value="Chromosome"/>
</dbReference>
<evidence type="ECO:0000313" key="11">
    <source>
        <dbReference type="Proteomes" id="UP001611383"/>
    </source>
</evidence>
<name>A0ABY9WLI9_9BACT</name>
<evidence type="ECO:0000313" key="10">
    <source>
        <dbReference type="EMBL" id="WNG43601.1"/>
    </source>
</evidence>
<evidence type="ECO:0000256" key="5">
    <source>
        <dbReference type="ARBA" id="ARBA00022741"/>
    </source>
</evidence>
<protein>
    <recommendedName>
        <fullName evidence="3 9">Gluconokinase</fullName>
        <ecNumber evidence="3 9">2.7.1.12</ecNumber>
    </recommendedName>
</protein>
<dbReference type="PANTHER" id="PTHR43442">
    <property type="entry name" value="GLUCONOKINASE-RELATED"/>
    <property type="match status" value="1"/>
</dbReference>
<dbReference type="SUPFAM" id="SSF52540">
    <property type="entry name" value="P-loop containing nucleoside triphosphate hydrolases"/>
    <property type="match status" value="1"/>
</dbReference>
<dbReference type="NCBIfam" id="TIGR01313">
    <property type="entry name" value="therm_gnt_kin"/>
    <property type="match status" value="1"/>
</dbReference>
<keyword evidence="6 9" id="KW-0418">Kinase</keyword>
<evidence type="ECO:0000256" key="3">
    <source>
        <dbReference type="ARBA" id="ARBA00012054"/>
    </source>
</evidence>
<evidence type="ECO:0000256" key="1">
    <source>
        <dbReference type="ARBA" id="ARBA00004761"/>
    </source>
</evidence>
<keyword evidence="5 9" id="KW-0547">Nucleotide-binding</keyword>
<dbReference type="EC" id="2.7.1.12" evidence="3 9"/>
<accession>A0ABY9WLI9</accession>
<dbReference type="Gene3D" id="3.40.50.300">
    <property type="entry name" value="P-loop containing nucleotide triphosphate hydrolases"/>
    <property type="match status" value="1"/>
</dbReference>
<dbReference type="EMBL" id="CP043494">
    <property type="protein sequence ID" value="WNG43601.1"/>
    <property type="molecule type" value="Genomic_DNA"/>
</dbReference>
<comment type="catalytic activity">
    <reaction evidence="8 9">
        <text>D-gluconate + ATP = 6-phospho-D-gluconate + ADP + H(+)</text>
        <dbReference type="Rhea" id="RHEA:19433"/>
        <dbReference type="ChEBI" id="CHEBI:15378"/>
        <dbReference type="ChEBI" id="CHEBI:18391"/>
        <dbReference type="ChEBI" id="CHEBI:30616"/>
        <dbReference type="ChEBI" id="CHEBI:58759"/>
        <dbReference type="ChEBI" id="CHEBI:456216"/>
        <dbReference type="EC" id="2.7.1.12"/>
    </reaction>
</comment>
<evidence type="ECO:0000256" key="6">
    <source>
        <dbReference type="ARBA" id="ARBA00022777"/>
    </source>
</evidence>
<dbReference type="InterPro" id="IPR027417">
    <property type="entry name" value="P-loop_NTPase"/>
</dbReference>
<dbReference type="Pfam" id="PF13671">
    <property type="entry name" value="AAA_33"/>
    <property type="match status" value="1"/>
</dbReference>
<dbReference type="PANTHER" id="PTHR43442:SF3">
    <property type="entry name" value="GLUCONOKINASE-RELATED"/>
    <property type="match status" value="1"/>
</dbReference>
<comment type="similarity">
    <text evidence="2 9">Belongs to the gluconokinase GntK/GntV family.</text>
</comment>
<comment type="pathway">
    <text evidence="1">Carbohydrate acid metabolism.</text>
</comment>
<reference evidence="10 11" key="1">
    <citation type="submission" date="2019-08" db="EMBL/GenBank/DDBJ databases">
        <title>Archangium and Cystobacter genomes.</title>
        <authorList>
            <person name="Chen I.-C.K."/>
            <person name="Wielgoss S."/>
        </authorList>
    </citation>
    <scope>NUCLEOTIDE SEQUENCE [LARGE SCALE GENOMIC DNA]</scope>
    <source>
        <strain evidence="10 11">Cbm 6</strain>
    </source>
</reference>